<name>A0A937D0C1_9BURK</name>
<feature type="domain" description="HTH gntR-type" evidence="5">
    <location>
        <begin position="1"/>
        <end position="65"/>
    </location>
</feature>
<dbReference type="InterPro" id="IPR036390">
    <property type="entry name" value="WH_DNA-bd_sf"/>
</dbReference>
<feature type="region of interest" description="Disordered" evidence="4">
    <location>
        <begin position="237"/>
        <end position="264"/>
    </location>
</feature>
<dbReference type="InterPro" id="IPR011711">
    <property type="entry name" value="GntR_C"/>
</dbReference>
<sequence>MAGELRRQIVTGRLKPGDKLLPESVLQSEFAISRPTMREALRLLESESLISISRGKHGGARVSTLDLSAVSRQVGVFLQVEGTTLPDVWVARTVIEPPAAGLLAARRDPSVLEELEANIAQAREAALTDLIRYADLSAEFSNLITRHCGNKTLHLLASLLFDIIRRQHEHVTERTREKAGVDRLRQESLRTREQAVQMMRAGRVEEVERFWKSHLEHMRDLVLAVYEGPMTIDVLTREPGRPRALSKVRRQASSDRKRSAAQAR</sequence>
<dbReference type="PANTHER" id="PTHR43537">
    <property type="entry name" value="TRANSCRIPTIONAL REGULATOR, GNTR FAMILY"/>
    <property type="match status" value="1"/>
</dbReference>
<evidence type="ECO:0000256" key="4">
    <source>
        <dbReference type="SAM" id="MobiDB-lite"/>
    </source>
</evidence>
<keyword evidence="2" id="KW-0238">DNA-binding</keyword>
<accession>A0A937D0C1</accession>
<evidence type="ECO:0000256" key="3">
    <source>
        <dbReference type="ARBA" id="ARBA00023163"/>
    </source>
</evidence>
<dbReference type="SUPFAM" id="SSF48008">
    <property type="entry name" value="GntR ligand-binding domain-like"/>
    <property type="match status" value="1"/>
</dbReference>
<dbReference type="Gene3D" id="1.20.120.530">
    <property type="entry name" value="GntR ligand-binding domain-like"/>
    <property type="match status" value="1"/>
</dbReference>
<evidence type="ECO:0000256" key="1">
    <source>
        <dbReference type="ARBA" id="ARBA00023015"/>
    </source>
</evidence>
<dbReference type="RefSeq" id="WP_201682314.1">
    <property type="nucleotide sequence ID" value="NZ_JAEQNA010000001.1"/>
</dbReference>
<protein>
    <submittedName>
        <fullName evidence="6">FadR family transcriptional regulator</fullName>
    </submittedName>
</protein>
<dbReference type="PANTHER" id="PTHR43537:SF5">
    <property type="entry name" value="UXU OPERON TRANSCRIPTIONAL REGULATOR"/>
    <property type="match status" value="1"/>
</dbReference>
<evidence type="ECO:0000259" key="5">
    <source>
        <dbReference type="PROSITE" id="PS50949"/>
    </source>
</evidence>
<evidence type="ECO:0000313" key="7">
    <source>
        <dbReference type="Proteomes" id="UP000613011"/>
    </source>
</evidence>
<dbReference type="SUPFAM" id="SSF46785">
    <property type="entry name" value="Winged helix' DNA-binding domain"/>
    <property type="match status" value="1"/>
</dbReference>
<dbReference type="GO" id="GO:0003677">
    <property type="term" value="F:DNA binding"/>
    <property type="evidence" value="ECO:0007669"/>
    <property type="project" value="UniProtKB-KW"/>
</dbReference>
<proteinExistence type="predicted"/>
<dbReference type="InterPro" id="IPR000524">
    <property type="entry name" value="Tscrpt_reg_HTH_GntR"/>
</dbReference>
<keyword evidence="7" id="KW-1185">Reference proteome</keyword>
<dbReference type="CDD" id="cd07377">
    <property type="entry name" value="WHTH_GntR"/>
    <property type="match status" value="1"/>
</dbReference>
<reference evidence="6" key="1">
    <citation type="submission" date="2021-01" db="EMBL/GenBank/DDBJ databases">
        <title>Ramlibacter sp. strain AW1 16S ribosomal RNA gene Genome sequencing and assembly.</title>
        <authorList>
            <person name="Kang M."/>
        </authorList>
    </citation>
    <scope>NUCLEOTIDE SEQUENCE</scope>
    <source>
        <strain evidence="6">AW1</strain>
    </source>
</reference>
<gene>
    <name evidence="6" type="ORF">JI739_02810</name>
</gene>
<keyword evidence="1" id="KW-0805">Transcription regulation</keyword>
<organism evidence="6 7">
    <name type="scientific">Ramlibacter aurantiacus</name>
    <dbReference type="NCBI Taxonomy" id="2801330"/>
    <lineage>
        <taxon>Bacteria</taxon>
        <taxon>Pseudomonadati</taxon>
        <taxon>Pseudomonadota</taxon>
        <taxon>Betaproteobacteria</taxon>
        <taxon>Burkholderiales</taxon>
        <taxon>Comamonadaceae</taxon>
        <taxon>Ramlibacter</taxon>
    </lineage>
</organism>
<dbReference type="Pfam" id="PF00392">
    <property type="entry name" value="GntR"/>
    <property type="match status" value="1"/>
</dbReference>
<dbReference type="InterPro" id="IPR008920">
    <property type="entry name" value="TF_FadR/GntR_C"/>
</dbReference>
<dbReference type="InterPro" id="IPR036388">
    <property type="entry name" value="WH-like_DNA-bd_sf"/>
</dbReference>
<keyword evidence="3" id="KW-0804">Transcription</keyword>
<dbReference type="SMART" id="SM00895">
    <property type="entry name" value="FCD"/>
    <property type="match status" value="1"/>
</dbReference>
<dbReference type="SMART" id="SM00345">
    <property type="entry name" value="HTH_GNTR"/>
    <property type="match status" value="1"/>
</dbReference>
<evidence type="ECO:0000313" key="6">
    <source>
        <dbReference type="EMBL" id="MBL0419269.1"/>
    </source>
</evidence>
<dbReference type="EMBL" id="JAEQNA010000001">
    <property type="protein sequence ID" value="MBL0419269.1"/>
    <property type="molecule type" value="Genomic_DNA"/>
</dbReference>
<dbReference type="AlphaFoldDB" id="A0A937D0C1"/>
<dbReference type="GO" id="GO:0003700">
    <property type="term" value="F:DNA-binding transcription factor activity"/>
    <property type="evidence" value="ECO:0007669"/>
    <property type="project" value="InterPro"/>
</dbReference>
<evidence type="ECO:0000256" key="2">
    <source>
        <dbReference type="ARBA" id="ARBA00023125"/>
    </source>
</evidence>
<comment type="caution">
    <text evidence="6">The sequence shown here is derived from an EMBL/GenBank/DDBJ whole genome shotgun (WGS) entry which is preliminary data.</text>
</comment>
<dbReference type="Gene3D" id="1.10.10.10">
    <property type="entry name" value="Winged helix-like DNA-binding domain superfamily/Winged helix DNA-binding domain"/>
    <property type="match status" value="1"/>
</dbReference>
<dbReference type="Pfam" id="PF07729">
    <property type="entry name" value="FCD"/>
    <property type="match status" value="1"/>
</dbReference>
<dbReference type="PROSITE" id="PS50949">
    <property type="entry name" value="HTH_GNTR"/>
    <property type="match status" value="1"/>
</dbReference>
<dbReference type="Proteomes" id="UP000613011">
    <property type="component" value="Unassembled WGS sequence"/>
</dbReference>
<dbReference type="PRINTS" id="PR00035">
    <property type="entry name" value="HTHGNTR"/>
</dbReference>